<dbReference type="PANTHER" id="PTHR46300">
    <property type="entry name" value="P450, PUTATIVE (EUROFUNG)-RELATED-RELATED"/>
    <property type="match status" value="1"/>
</dbReference>
<dbReference type="HOGENOM" id="CLU_001570_2_2_1"/>
<accession>L8X0V9</accession>
<evidence type="ECO:0000256" key="4">
    <source>
        <dbReference type="ARBA" id="ARBA00022723"/>
    </source>
</evidence>
<comment type="similarity">
    <text evidence="2">Belongs to the cytochrome P450 family.</text>
</comment>
<proteinExistence type="inferred from homology"/>
<dbReference type="OrthoDB" id="1055148at2759"/>
<evidence type="ECO:0000256" key="6">
    <source>
        <dbReference type="ARBA" id="ARBA00023004"/>
    </source>
</evidence>
<name>L8X0V9_THACA</name>
<evidence type="ECO:0000256" key="3">
    <source>
        <dbReference type="ARBA" id="ARBA00022617"/>
    </source>
</evidence>
<dbReference type="Gene3D" id="1.10.630.10">
    <property type="entry name" value="Cytochrome P450"/>
    <property type="match status" value="1"/>
</dbReference>
<dbReference type="Proteomes" id="UP000011668">
    <property type="component" value="Unassembled WGS sequence"/>
</dbReference>
<keyword evidence="10" id="KW-1185">Reference proteome</keyword>
<keyword evidence="6" id="KW-0408">Iron</keyword>
<dbReference type="Pfam" id="PF00067">
    <property type="entry name" value="p450"/>
    <property type="match status" value="1"/>
</dbReference>
<keyword evidence="5" id="KW-0560">Oxidoreductase</keyword>
<feature type="transmembrane region" description="Helical" evidence="8">
    <location>
        <begin position="17"/>
        <end position="38"/>
    </location>
</feature>
<organism evidence="9 10">
    <name type="scientific">Thanatephorus cucumeris (strain AG1-IA)</name>
    <name type="common">Rice sheath blight fungus</name>
    <name type="synonym">Rhizoctonia solani</name>
    <dbReference type="NCBI Taxonomy" id="983506"/>
    <lineage>
        <taxon>Eukaryota</taxon>
        <taxon>Fungi</taxon>
        <taxon>Dikarya</taxon>
        <taxon>Basidiomycota</taxon>
        <taxon>Agaricomycotina</taxon>
        <taxon>Agaricomycetes</taxon>
        <taxon>Cantharellales</taxon>
        <taxon>Ceratobasidiaceae</taxon>
        <taxon>Rhizoctonia</taxon>
        <taxon>Rhizoctonia solani AG-1</taxon>
    </lineage>
</organism>
<dbReference type="InterPro" id="IPR001128">
    <property type="entry name" value="Cyt_P450"/>
</dbReference>
<dbReference type="SUPFAM" id="SSF48264">
    <property type="entry name" value="Cytochrome P450"/>
    <property type="match status" value="1"/>
</dbReference>
<keyword evidence="4" id="KW-0479">Metal-binding</keyword>
<dbReference type="GO" id="GO:0020037">
    <property type="term" value="F:heme binding"/>
    <property type="evidence" value="ECO:0007669"/>
    <property type="project" value="InterPro"/>
</dbReference>
<evidence type="ECO:0000256" key="8">
    <source>
        <dbReference type="SAM" id="Phobius"/>
    </source>
</evidence>
<keyword evidence="3" id="KW-0349">Heme</keyword>
<comment type="caution">
    <text evidence="9">The sequence shown here is derived from an EMBL/GenBank/DDBJ whole genome shotgun (WGS) entry which is preliminary data.</text>
</comment>
<dbReference type="InterPro" id="IPR050364">
    <property type="entry name" value="Cytochrome_P450_fung"/>
</dbReference>
<dbReference type="EMBL" id="AFRT01000879">
    <property type="protein sequence ID" value="ELU42249.1"/>
    <property type="molecule type" value="Genomic_DNA"/>
</dbReference>
<sequence length="187" mass="21422">MHGPVEHRINSMTCTSLTYDCVYVSILLLLLALIRRWWGATQAGGRRLPSPRSFPIVGNLFAIPPGLEHIAYMKLVGDIISLKLFGYDFVVLNSLRAAADMLDKRSILGAEKVQFDCRLDWGSNPALLRYGDLWRSHRRMLNNWLNARAVIQFHPIQEQHIQPLLRRLACIVDDPYPFEKQRSVINA</sequence>
<keyword evidence="7" id="KW-0503">Monooxygenase</keyword>
<evidence type="ECO:0000313" key="9">
    <source>
        <dbReference type="EMBL" id="ELU42249.1"/>
    </source>
</evidence>
<dbReference type="PANTHER" id="PTHR46300:SF7">
    <property type="entry name" value="P450, PUTATIVE (EUROFUNG)-RELATED"/>
    <property type="match status" value="1"/>
</dbReference>
<gene>
    <name evidence="9" type="ORF">AG1IA_03718</name>
</gene>
<reference evidence="9 10" key="1">
    <citation type="journal article" date="2013" name="Nat. Commun.">
        <title>The evolution and pathogenic mechanisms of the rice sheath blight pathogen.</title>
        <authorList>
            <person name="Zheng A."/>
            <person name="Lin R."/>
            <person name="Xu L."/>
            <person name="Qin P."/>
            <person name="Tang C."/>
            <person name="Ai P."/>
            <person name="Zhang D."/>
            <person name="Liu Y."/>
            <person name="Sun Z."/>
            <person name="Feng H."/>
            <person name="Wang Y."/>
            <person name="Chen Y."/>
            <person name="Liang X."/>
            <person name="Fu R."/>
            <person name="Li Q."/>
            <person name="Zhang J."/>
            <person name="Yu X."/>
            <person name="Xie Z."/>
            <person name="Ding L."/>
            <person name="Guan P."/>
            <person name="Tang J."/>
            <person name="Liang Y."/>
            <person name="Wang S."/>
            <person name="Deng Q."/>
            <person name="Li S."/>
            <person name="Zhu J."/>
            <person name="Wang L."/>
            <person name="Liu H."/>
            <person name="Li P."/>
        </authorList>
    </citation>
    <scope>NUCLEOTIDE SEQUENCE [LARGE SCALE GENOMIC DNA]</scope>
    <source>
        <strain evidence="10">AG-1 IA</strain>
    </source>
</reference>
<comment type="cofactor">
    <cofactor evidence="1">
        <name>heme</name>
        <dbReference type="ChEBI" id="CHEBI:30413"/>
    </cofactor>
</comment>
<evidence type="ECO:0000256" key="1">
    <source>
        <dbReference type="ARBA" id="ARBA00001971"/>
    </source>
</evidence>
<evidence type="ECO:0000256" key="2">
    <source>
        <dbReference type="ARBA" id="ARBA00010617"/>
    </source>
</evidence>
<evidence type="ECO:0000256" key="7">
    <source>
        <dbReference type="ARBA" id="ARBA00023033"/>
    </source>
</evidence>
<keyword evidence="8" id="KW-1133">Transmembrane helix</keyword>
<dbReference type="GO" id="GO:0016705">
    <property type="term" value="F:oxidoreductase activity, acting on paired donors, with incorporation or reduction of molecular oxygen"/>
    <property type="evidence" value="ECO:0007669"/>
    <property type="project" value="InterPro"/>
</dbReference>
<keyword evidence="8" id="KW-0812">Transmembrane</keyword>
<evidence type="ECO:0000256" key="5">
    <source>
        <dbReference type="ARBA" id="ARBA00023002"/>
    </source>
</evidence>
<dbReference type="GO" id="GO:0005506">
    <property type="term" value="F:iron ion binding"/>
    <property type="evidence" value="ECO:0007669"/>
    <property type="project" value="InterPro"/>
</dbReference>
<protein>
    <submittedName>
        <fullName evidence="9">Cytochrome P450 domain-containing protein</fullName>
    </submittedName>
</protein>
<dbReference type="GO" id="GO:0004497">
    <property type="term" value="F:monooxygenase activity"/>
    <property type="evidence" value="ECO:0007669"/>
    <property type="project" value="UniProtKB-KW"/>
</dbReference>
<dbReference type="STRING" id="983506.L8X0V9"/>
<dbReference type="AlphaFoldDB" id="L8X0V9"/>
<evidence type="ECO:0000313" key="10">
    <source>
        <dbReference type="Proteomes" id="UP000011668"/>
    </source>
</evidence>
<keyword evidence="8" id="KW-0472">Membrane</keyword>
<dbReference type="InterPro" id="IPR036396">
    <property type="entry name" value="Cyt_P450_sf"/>
</dbReference>